<feature type="transmembrane region" description="Helical" evidence="8">
    <location>
        <begin position="79"/>
        <end position="102"/>
    </location>
</feature>
<dbReference type="PANTHER" id="PTHR30003">
    <property type="entry name" value="L-LACTATE PERMEASE"/>
    <property type="match status" value="1"/>
</dbReference>
<evidence type="ECO:0000313" key="10">
    <source>
        <dbReference type="Proteomes" id="UP000823201"/>
    </source>
</evidence>
<proteinExistence type="inferred from homology"/>
<feature type="transmembrane region" description="Helical" evidence="8">
    <location>
        <begin position="12"/>
        <end position="32"/>
    </location>
</feature>
<comment type="subcellular location">
    <subcellularLocation>
        <location evidence="1 8">Cell membrane</location>
        <topology evidence="1 8">Multi-pass membrane protein</topology>
    </subcellularLocation>
</comment>
<comment type="similarity">
    <text evidence="2 8">Belongs to the lactate permease family.</text>
</comment>
<feature type="transmembrane region" description="Helical" evidence="8">
    <location>
        <begin position="371"/>
        <end position="396"/>
    </location>
</feature>
<dbReference type="Proteomes" id="UP000823201">
    <property type="component" value="Unassembled WGS sequence"/>
</dbReference>
<evidence type="ECO:0000313" key="9">
    <source>
        <dbReference type="EMBL" id="MBM7657915.1"/>
    </source>
</evidence>
<accession>A0ABS2Q8Z6</accession>
<dbReference type="EMBL" id="JAFBEV010000009">
    <property type="protein sequence ID" value="MBM7657915.1"/>
    <property type="molecule type" value="Genomic_DNA"/>
</dbReference>
<feature type="transmembrane region" description="Helical" evidence="8">
    <location>
        <begin position="251"/>
        <end position="268"/>
    </location>
</feature>
<evidence type="ECO:0000256" key="6">
    <source>
        <dbReference type="ARBA" id="ARBA00022989"/>
    </source>
</evidence>
<feature type="transmembrane region" description="Helical" evidence="8">
    <location>
        <begin position="197"/>
        <end position="215"/>
    </location>
</feature>
<organism evidence="9 10">
    <name type="scientific">Sporolactobacillus spathodeae</name>
    <dbReference type="NCBI Taxonomy" id="1465502"/>
    <lineage>
        <taxon>Bacteria</taxon>
        <taxon>Bacillati</taxon>
        <taxon>Bacillota</taxon>
        <taxon>Bacilli</taxon>
        <taxon>Bacillales</taxon>
        <taxon>Sporolactobacillaceae</taxon>
        <taxon>Sporolactobacillus</taxon>
    </lineage>
</organism>
<evidence type="ECO:0000256" key="8">
    <source>
        <dbReference type="RuleBase" id="RU365092"/>
    </source>
</evidence>
<feature type="transmembrane region" description="Helical" evidence="8">
    <location>
        <begin position="167"/>
        <end position="185"/>
    </location>
</feature>
<keyword evidence="4 8" id="KW-1003">Cell membrane</keyword>
<comment type="function">
    <text evidence="8">Uptake of L-lactate across the membrane. Can also transport D-lactate and glycolate.</text>
</comment>
<keyword evidence="6 8" id="KW-1133">Transmembrane helix</keyword>
<feature type="transmembrane region" description="Helical" evidence="8">
    <location>
        <begin position="532"/>
        <end position="553"/>
    </location>
</feature>
<feature type="transmembrane region" description="Helical" evidence="8">
    <location>
        <begin position="39"/>
        <end position="59"/>
    </location>
</feature>
<dbReference type="NCBIfam" id="TIGR00795">
    <property type="entry name" value="lctP"/>
    <property type="match status" value="1"/>
</dbReference>
<sequence length="554" mass="59300">MHWVQIYNPFGNMLVSFLVACIPIVYFFWALAIKKMKGYLAGLSTVLIALIESVLVYKMPVLLAVRATLFGAVQGLWPIGWIIITALFLYQLTVASGHFTIIQDSIASITQDRRLQALLIAFSFGAFLEGTAGYGAPVAIAAGLLIGLGFNPFYAAGLCLIANTAPVAFGAVGIPILTAAQVSGLDAHALSQMVGRQVPIVSMFVPFWLIFIMAGWKKTIEVLPAILVCGLSFAGVQFFTSNFMGPELPDIASSILSIVAMVAFLKVWKPKSTFRFKDERSVVSPGLGINEQAATIEAVKHHSFKELFIAWSPFVTLIVIISLWGGVTAFKTLLAKATFLLPVPGLNLVIEKAQPIVSQLTPYEAIFKFDILGATGTAILVVCILSKFLLGMSWKIWFATLGKTLKELIIPLTMIVSVIGFAYIENYSGMSATLGLGLASTGAAFPFVSPLIGWLGVFLTGSDTSSNALFSNLQKITGHQIGVDPTLLVASNSSGGVTAKMISPQSIAVATAATGQVGKEGSLFMFTFKHSLLLVAIIGIISLLQAYVLQWMIP</sequence>
<name>A0ABS2Q8Z6_9BACL</name>
<feature type="transmembrane region" description="Helical" evidence="8">
    <location>
        <begin position="307"/>
        <end position="327"/>
    </location>
</feature>
<protein>
    <recommendedName>
        <fullName evidence="8">L-lactate permease</fullName>
    </recommendedName>
</protein>
<reference evidence="9 10" key="1">
    <citation type="submission" date="2021-01" db="EMBL/GenBank/DDBJ databases">
        <title>Genomic Encyclopedia of Type Strains, Phase IV (KMG-IV): sequencing the most valuable type-strain genomes for metagenomic binning, comparative biology and taxonomic classification.</title>
        <authorList>
            <person name="Goeker M."/>
        </authorList>
    </citation>
    <scope>NUCLEOTIDE SEQUENCE [LARGE SCALE GENOMIC DNA]</scope>
    <source>
        <strain evidence="9 10">DSM 100968</strain>
    </source>
</reference>
<keyword evidence="3 8" id="KW-0813">Transport</keyword>
<evidence type="ECO:0000256" key="7">
    <source>
        <dbReference type="ARBA" id="ARBA00023136"/>
    </source>
</evidence>
<feature type="transmembrane region" description="Helical" evidence="8">
    <location>
        <begin position="114"/>
        <end position="132"/>
    </location>
</feature>
<evidence type="ECO:0000256" key="5">
    <source>
        <dbReference type="ARBA" id="ARBA00022692"/>
    </source>
</evidence>
<evidence type="ECO:0000256" key="2">
    <source>
        <dbReference type="ARBA" id="ARBA00010100"/>
    </source>
</evidence>
<feature type="transmembrane region" description="Helical" evidence="8">
    <location>
        <begin position="138"/>
        <end position="160"/>
    </location>
</feature>
<keyword evidence="5 8" id="KW-0812">Transmembrane</keyword>
<dbReference type="PANTHER" id="PTHR30003:SF0">
    <property type="entry name" value="GLYCOLATE PERMEASE GLCA-RELATED"/>
    <property type="match status" value="1"/>
</dbReference>
<feature type="transmembrane region" description="Helical" evidence="8">
    <location>
        <begin position="222"/>
        <end position="239"/>
    </location>
</feature>
<feature type="transmembrane region" description="Helical" evidence="8">
    <location>
        <begin position="408"/>
        <end position="424"/>
    </location>
</feature>
<dbReference type="Pfam" id="PF02652">
    <property type="entry name" value="Lactate_perm"/>
    <property type="match status" value="1"/>
</dbReference>
<evidence type="ECO:0000256" key="3">
    <source>
        <dbReference type="ARBA" id="ARBA00022448"/>
    </source>
</evidence>
<gene>
    <name evidence="9" type="ORF">JOC27_001365</name>
</gene>
<dbReference type="RefSeq" id="WP_205006250.1">
    <property type="nucleotide sequence ID" value="NZ_CBCRXA010000009.1"/>
</dbReference>
<evidence type="ECO:0000256" key="1">
    <source>
        <dbReference type="ARBA" id="ARBA00004651"/>
    </source>
</evidence>
<evidence type="ECO:0000256" key="4">
    <source>
        <dbReference type="ARBA" id="ARBA00022475"/>
    </source>
</evidence>
<keyword evidence="7 8" id="KW-0472">Membrane</keyword>
<keyword evidence="10" id="KW-1185">Reference proteome</keyword>
<comment type="caution">
    <text evidence="9">The sequence shown here is derived from an EMBL/GenBank/DDBJ whole genome shotgun (WGS) entry which is preliminary data.</text>
</comment>
<feature type="transmembrane region" description="Helical" evidence="8">
    <location>
        <begin position="436"/>
        <end position="459"/>
    </location>
</feature>
<dbReference type="InterPro" id="IPR003804">
    <property type="entry name" value="Lactate_perm"/>
</dbReference>